<dbReference type="EC" id="3.2.1.86" evidence="5"/>
<gene>
    <name evidence="5" type="primary">bgl1B</name>
    <name evidence="5" type="ORF">FXF36_08090</name>
</gene>
<dbReference type="PROSITE" id="PS00653">
    <property type="entry name" value="GLYCOSYL_HYDROL_F1_2"/>
    <property type="match status" value="1"/>
</dbReference>
<dbReference type="AlphaFoldDB" id="A0A5P6VUB5"/>
<accession>A0A5P6VUB5</accession>
<evidence type="ECO:0000256" key="1">
    <source>
        <dbReference type="ARBA" id="ARBA00010838"/>
    </source>
</evidence>
<keyword evidence="2 5" id="KW-0378">Hydrolase</keyword>
<reference evidence="6" key="1">
    <citation type="submission" date="2019-08" db="EMBL/GenBank/DDBJ databases">
        <title>Complete Genome Sequence of the Polysaccharide-Degrading Rumen Bacterium Pseudobutyrivibrio xylanivorans MA3014.</title>
        <authorList>
            <person name="Palevich N."/>
            <person name="Maclean P.H."/>
            <person name="Kelly W.J."/>
            <person name="Leahy S.C."/>
            <person name="Rakonjac J."/>
            <person name="Attwood G.T."/>
        </authorList>
    </citation>
    <scope>NUCLEOTIDE SEQUENCE [LARGE SCALE GENOMIC DNA]</scope>
    <source>
        <strain evidence="6">MA3014</strain>
    </source>
</reference>
<dbReference type="Gene3D" id="3.20.20.80">
    <property type="entry name" value="Glycosidases"/>
    <property type="match status" value="1"/>
</dbReference>
<dbReference type="PANTHER" id="PTHR10353:SF122">
    <property type="entry name" value="6-PHOSPHO-BETA-GLUCOSIDASE ASCB-RELATED"/>
    <property type="match status" value="1"/>
</dbReference>
<comment type="similarity">
    <text evidence="1 4">Belongs to the glycosyl hydrolase 1 family.</text>
</comment>
<dbReference type="Proteomes" id="UP000327030">
    <property type="component" value="Chromosome 1"/>
</dbReference>
<dbReference type="KEGG" id="pxv:FXF36_08090"/>
<evidence type="ECO:0000313" key="5">
    <source>
        <dbReference type="EMBL" id="QFJ54814.1"/>
    </source>
</evidence>
<dbReference type="NCBIfam" id="NF007154">
    <property type="entry name" value="PRK09589.1"/>
    <property type="match status" value="1"/>
</dbReference>
<dbReference type="FunFam" id="3.20.20.80:FF:000004">
    <property type="entry name" value="Beta-glucosidase 6-phospho-beta-glucosidase"/>
    <property type="match status" value="1"/>
</dbReference>
<proteinExistence type="inferred from homology"/>
<sequence length="478" mass="54330">MGTFREDFLWGGAVAANQFEGAWNVDGKGASVSDMCTNGSHTTPKRITTTIEPNTLYPSHEAIDFYHHYEEDIALFAEMGFKVFRTSINWTRIFPTGMESEPNEAGLAFYDKVFDCCKKHGIEPLVTISHYELPYALVEKYNGWEGRELIEYFMNYCKAIFARYQGKVKYWLTFNEINAGTMPMGAVLSTGTVKGYTGPVTEVPNKPQERFQALHHQFVASALAVKYAHDNYPEYKIGNMICFVTSYAATCNPADIIANQEHMREVNWYCSDVQVRGEYPAYSKSIWDRLGVTIKMEPGDEEILKQGTVDFYTFSYYMSNTISANPAANEGEGNLILGGKNPYLESSDWGWQIDPQGLRYVLNEIYDRYRIPLMVVENGLGARDEIEADGSINDDYRIDYLRKHIAEMREAVKDGVDLMGYTPWGCIDLVSASTGEMAKRYGFIYVEKYDDGTGTLARRKKKSFDWYKNVIASNGEEL</sequence>
<organism evidence="5 6">
    <name type="scientific">Pseudobutyrivibrio xylanivorans</name>
    <dbReference type="NCBI Taxonomy" id="185007"/>
    <lineage>
        <taxon>Bacteria</taxon>
        <taxon>Bacillati</taxon>
        <taxon>Bacillota</taxon>
        <taxon>Clostridia</taxon>
        <taxon>Lachnospirales</taxon>
        <taxon>Lachnospiraceae</taxon>
        <taxon>Pseudobutyrivibrio</taxon>
    </lineage>
</organism>
<dbReference type="EMBL" id="CP043028">
    <property type="protein sequence ID" value="QFJ54814.1"/>
    <property type="molecule type" value="Genomic_DNA"/>
</dbReference>
<dbReference type="GO" id="GO:0008706">
    <property type="term" value="F:6-phospho-beta-glucosidase activity"/>
    <property type="evidence" value="ECO:0007669"/>
    <property type="project" value="UniProtKB-EC"/>
</dbReference>
<dbReference type="PRINTS" id="PR00131">
    <property type="entry name" value="GLHYDRLASE1"/>
</dbReference>
<name>A0A5P6VUB5_PSEXY</name>
<evidence type="ECO:0000256" key="4">
    <source>
        <dbReference type="RuleBase" id="RU003690"/>
    </source>
</evidence>
<evidence type="ECO:0000256" key="2">
    <source>
        <dbReference type="ARBA" id="ARBA00022801"/>
    </source>
</evidence>
<dbReference type="RefSeq" id="WP_151623275.1">
    <property type="nucleotide sequence ID" value="NZ_CP043028.1"/>
</dbReference>
<dbReference type="OrthoDB" id="2339329at2"/>
<dbReference type="Pfam" id="PF00232">
    <property type="entry name" value="Glyco_hydro_1"/>
    <property type="match status" value="1"/>
</dbReference>
<dbReference type="InterPro" id="IPR001360">
    <property type="entry name" value="Glyco_hydro_1"/>
</dbReference>
<dbReference type="SUPFAM" id="SSF51445">
    <property type="entry name" value="(Trans)glycosidases"/>
    <property type="match status" value="1"/>
</dbReference>
<dbReference type="GO" id="GO:0016052">
    <property type="term" value="P:carbohydrate catabolic process"/>
    <property type="evidence" value="ECO:0007669"/>
    <property type="project" value="TreeGrafter"/>
</dbReference>
<evidence type="ECO:0000313" key="6">
    <source>
        <dbReference type="Proteomes" id="UP000327030"/>
    </source>
</evidence>
<evidence type="ECO:0000256" key="3">
    <source>
        <dbReference type="ARBA" id="ARBA00023295"/>
    </source>
</evidence>
<keyword evidence="3 5" id="KW-0326">Glycosidase</keyword>
<dbReference type="InterPro" id="IPR017853">
    <property type="entry name" value="GH"/>
</dbReference>
<dbReference type="PANTHER" id="PTHR10353">
    <property type="entry name" value="GLYCOSYL HYDROLASE"/>
    <property type="match status" value="1"/>
</dbReference>
<dbReference type="GO" id="GO:0005829">
    <property type="term" value="C:cytosol"/>
    <property type="evidence" value="ECO:0007669"/>
    <property type="project" value="TreeGrafter"/>
</dbReference>
<dbReference type="InterPro" id="IPR033132">
    <property type="entry name" value="GH_1_N_CS"/>
</dbReference>
<protein>
    <submittedName>
        <fullName evidence="5">6-phospho-beta-glucosidase</fullName>
        <ecNumber evidence="5">3.2.1.86</ecNumber>
    </submittedName>
</protein>